<reference evidence="1" key="1">
    <citation type="submission" date="2021-08" db="EMBL/GenBank/DDBJ databases">
        <title>The first chromosome-level gecko genome reveals the dynamic sex chromosomes of Neotropical dwarf geckos (Sphaerodactylidae: Sphaerodactylus).</title>
        <authorList>
            <person name="Pinto B.J."/>
            <person name="Keating S.E."/>
            <person name="Gamble T."/>
        </authorList>
    </citation>
    <scope>NUCLEOTIDE SEQUENCE</scope>
    <source>
        <strain evidence="1">TG3544</strain>
    </source>
</reference>
<keyword evidence="2" id="KW-1185">Reference proteome</keyword>
<evidence type="ECO:0000313" key="1">
    <source>
        <dbReference type="EMBL" id="KAH7991787.1"/>
    </source>
</evidence>
<name>A0ACB8EHF9_9SAUR</name>
<dbReference type="EMBL" id="CM037616">
    <property type="protein sequence ID" value="KAH7991787.1"/>
    <property type="molecule type" value="Genomic_DNA"/>
</dbReference>
<accession>A0ACB8EHF9</accession>
<sequence length="108" mass="12301">MVQSGGFSANDSREVFKKHIEKRVRSLPEIDGLSKETVLSSWMAKFDAIYRGEEDPRKAQARMTASAASELILSKEQLYEMFQNILGIKKFEHQLLYNACQVPFSLAD</sequence>
<organism evidence="1 2">
    <name type="scientific">Sphaerodactylus townsendi</name>
    <dbReference type="NCBI Taxonomy" id="933632"/>
    <lineage>
        <taxon>Eukaryota</taxon>
        <taxon>Metazoa</taxon>
        <taxon>Chordata</taxon>
        <taxon>Craniata</taxon>
        <taxon>Vertebrata</taxon>
        <taxon>Euteleostomi</taxon>
        <taxon>Lepidosauria</taxon>
        <taxon>Squamata</taxon>
        <taxon>Bifurcata</taxon>
        <taxon>Gekkota</taxon>
        <taxon>Sphaerodactylidae</taxon>
        <taxon>Sphaerodactylus</taxon>
    </lineage>
</organism>
<evidence type="ECO:0000313" key="2">
    <source>
        <dbReference type="Proteomes" id="UP000827872"/>
    </source>
</evidence>
<comment type="caution">
    <text evidence="1">The sequence shown here is derived from an EMBL/GenBank/DDBJ whole genome shotgun (WGS) entry which is preliminary data.</text>
</comment>
<protein>
    <submittedName>
        <fullName evidence="1">Uncharacterized protein</fullName>
    </submittedName>
</protein>
<gene>
    <name evidence="1" type="ORF">K3G42_011636</name>
</gene>
<proteinExistence type="predicted"/>
<dbReference type="Proteomes" id="UP000827872">
    <property type="component" value="Linkage Group LG03"/>
</dbReference>